<dbReference type="AlphaFoldDB" id="A0A8T2S5R1"/>
<name>A0A8T2S5R1_CERRI</name>
<accession>A0A8T2S5R1</accession>
<sequence>MSTLSLFASLGAAFQSFSSHRSSCKVSVPVAKSNPNLISAFERDLASRLEQLRSADETEYLSIEWLCQAMEMVLSTHSFAELTASDFDQVVSNGHGKWIDSFMDNSVKLLDTCVVLKAALAEIKSYIGHLNVALRALEKDPIGEIEVKRCMNALKQCSNALNRKDVAVHHLAQRRSKAESCSSMLRKMAERLNAEDSSKGDFFMAIYAAQVVTIFVCSLLSNVLTLSSRWSLLTISRSGHSSWFSSFNTLQKKVKELIEKKKSNDRNALLMELDMAEIAVRNSHNVLPKIMHANASSDKRTQILKVKKSAKVLQAVFVDLQQGIPTLESHLENIHGNLLRTRMAFLDMDHGSY</sequence>
<gene>
    <name evidence="6" type="ORF">KP509_22G029600</name>
</gene>
<evidence type="ECO:0000256" key="1">
    <source>
        <dbReference type="ARBA" id="ARBA00004167"/>
    </source>
</evidence>
<dbReference type="EMBL" id="CM035427">
    <property type="protein sequence ID" value="KAH7306777.1"/>
    <property type="molecule type" value="Genomic_DNA"/>
</dbReference>
<evidence type="ECO:0000313" key="6">
    <source>
        <dbReference type="EMBL" id="KAH7306777.1"/>
    </source>
</evidence>
<evidence type="ECO:0000256" key="4">
    <source>
        <dbReference type="ARBA" id="ARBA00023136"/>
    </source>
</evidence>
<comment type="subcellular location">
    <subcellularLocation>
        <location evidence="1">Membrane</location>
        <topology evidence="1">Single-pass membrane protein</topology>
    </subcellularLocation>
</comment>
<dbReference type="PANTHER" id="PTHR31509">
    <property type="entry name" value="BPS1-LIKE PROTEIN"/>
    <property type="match status" value="1"/>
</dbReference>
<proteinExistence type="inferred from homology"/>
<comment type="similarity">
    <text evidence="5">Belongs to the ROH1 family.</text>
</comment>
<dbReference type="GO" id="GO:0016020">
    <property type="term" value="C:membrane"/>
    <property type="evidence" value="ECO:0007669"/>
    <property type="project" value="UniProtKB-SubCell"/>
</dbReference>
<reference evidence="6" key="1">
    <citation type="submission" date="2021-08" db="EMBL/GenBank/DDBJ databases">
        <title>WGS assembly of Ceratopteris richardii.</title>
        <authorList>
            <person name="Marchant D.B."/>
            <person name="Chen G."/>
            <person name="Jenkins J."/>
            <person name="Shu S."/>
            <person name="Leebens-Mack J."/>
            <person name="Grimwood J."/>
            <person name="Schmutz J."/>
            <person name="Soltis P."/>
            <person name="Soltis D."/>
            <person name="Chen Z.-H."/>
        </authorList>
    </citation>
    <scope>NUCLEOTIDE SEQUENCE</scope>
    <source>
        <strain evidence="6">Whitten #5841</strain>
        <tissue evidence="6">Leaf</tissue>
    </source>
</reference>
<dbReference type="InterPro" id="IPR008511">
    <property type="entry name" value="ROH1-like"/>
</dbReference>
<evidence type="ECO:0000313" key="7">
    <source>
        <dbReference type="Proteomes" id="UP000825935"/>
    </source>
</evidence>
<keyword evidence="4" id="KW-0472">Membrane</keyword>
<comment type="caution">
    <text evidence="6">The sequence shown here is derived from an EMBL/GenBank/DDBJ whole genome shotgun (WGS) entry which is preliminary data.</text>
</comment>
<dbReference type="Proteomes" id="UP000825935">
    <property type="component" value="Chromosome 22"/>
</dbReference>
<protein>
    <submittedName>
        <fullName evidence="6">Uncharacterized protein</fullName>
    </submittedName>
</protein>
<organism evidence="6 7">
    <name type="scientific">Ceratopteris richardii</name>
    <name type="common">Triangle waterfern</name>
    <dbReference type="NCBI Taxonomy" id="49495"/>
    <lineage>
        <taxon>Eukaryota</taxon>
        <taxon>Viridiplantae</taxon>
        <taxon>Streptophyta</taxon>
        <taxon>Embryophyta</taxon>
        <taxon>Tracheophyta</taxon>
        <taxon>Polypodiopsida</taxon>
        <taxon>Polypodiidae</taxon>
        <taxon>Polypodiales</taxon>
        <taxon>Pteridineae</taxon>
        <taxon>Pteridaceae</taxon>
        <taxon>Parkerioideae</taxon>
        <taxon>Ceratopteris</taxon>
    </lineage>
</organism>
<keyword evidence="7" id="KW-1185">Reference proteome</keyword>
<evidence type="ECO:0000256" key="2">
    <source>
        <dbReference type="ARBA" id="ARBA00022692"/>
    </source>
</evidence>
<dbReference type="OrthoDB" id="694709at2759"/>
<dbReference type="Pfam" id="PF05633">
    <property type="entry name" value="ROH1-like"/>
    <property type="match status" value="1"/>
</dbReference>
<keyword evidence="3" id="KW-1133">Transmembrane helix</keyword>
<evidence type="ECO:0000256" key="3">
    <source>
        <dbReference type="ARBA" id="ARBA00022989"/>
    </source>
</evidence>
<evidence type="ECO:0000256" key="5">
    <source>
        <dbReference type="ARBA" id="ARBA00035114"/>
    </source>
</evidence>
<keyword evidence="2" id="KW-0812">Transmembrane</keyword>